<dbReference type="Gene3D" id="3.30.559.10">
    <property type="entry name" value="Chloramphenicol acetyltransferase-like domain"/>
    <property type="match status" value="1"/>
</dbReference>
<accession>A0AAD6SIJ6</accession>
<evidence type="ECO:0000313" key="3">
    <source>
        <dbReference type="EMBL" id="KAJ7028095.1"/>
    </source>
</evidence>
<dbReference type="SUPFAM" id="SSF52777">
    <property type="entry name" value="CoA-dependent acyltransferases"/>
    <property type="match status" value="1"/>
</dbReference>
<dbReference type="EMBL" id="JARJCM010000116">
    <property type="protein sequence ID" value="KAJ7028095.1"/>
    <property type="molecule type" value="Genomic_DNA"/>
</dbReference>
<reference evidence="3" key="1">
    <citation type="submission" date="2023-03" db="EMBL/GenBank/DDBJ databases">
        <title>Massive genome expansion in bonnet fungi (Mycena s.s.) driven by repeated elements and novel gene families across ecological guilds.</title>
        <authorList>
            <consortium name="Lawrence Berkeley National Laboratory"/>
            <person name="Harder C.B."/>
            <person name="Miyauchi S."/>
            <person name="Viragh M."/>
            <person name="Kuo A."/>
            <person name="Thoen E."/>
            <person name="Andreopoulos B."/>
            <person name="Lu D."/>
            <person name="Skrede I."/>
            <person name="Drula E."/>
            <person name="Henrissat B."/>
            <person name="Morin E."/>
            <person name="Kohler A."/>
            <person name="Barry K."/>
            <person name="LaButti K."/>
            <person name="Morin E."/>
            <person name="Salamov A."/>
            <person name="Lipzen A."/>
            <person name="Mereny Z."/>
            <person name="Hegedus B."/>
            <person name="Baldrian P."/>
            <person name="Stursova M."/>
            <person name="Weitz H."/>
            <person name="Taylor A."/>
            <person name="Grigoriev I.V."/>
            <person name="Nagy L.G."/>
            <person name="Martin F."/>
            <person name="Kauserud H."/>
        </authorList>
    </citation>
    <scope>NUCLEOTIDE SEQUENCE</scope>
    <source>
        <strain evidence="3">CBHHK200</strain>
    </source>
</reference>
<evidence type="ECO:0000256" key="1">
    <source>
        <dbReference type="ARBA" id="ARBA00006439"/>
    </source>
</evidence>
<proteinExistence type="inferred from homology"/>
<dbReference type="AlphaFoldDB" id="A0AAD6SIJ6"/>
<dbReference type="Gene3D" id="3.30.559.30">
    <property type="entry name" value="Nonribosomal peptide synthetase, condensation domain"/>
    <property type="match status" value="1"/>
</dbReference>
<gene>
    <name evidence="3" type="ORF">C8F04DRAFT_69542</name>
</gene>
<dbReference type="GO" id="GO:0043386">
    <property type="term" value="P:mycotoxin biosynthetic process"/>
    <property type="evidence" value="ECO:0007669"/>
    <property type="project" value="InterPro"/>
</dbReference>
<comment type="similarity">
    <text evidence="1">Belongs to the trichothecene O-acetyltransferase family.</text>
</comment>
<evidence type="ECO:0000256" key="2">
    <source>
        <dbReference type="ARBA" id="ARBA00022679"/>
    </source>
</evidence>
<comment type="caution">
    <text evidence="3">The sequence shown here is derived from an EMBL/GenBank/DDBJ whole genome shotgun (WGS) entry which is preliminary data.</text>
</comment>
<dbReference type="InterPro" id="IPR023213">
    <property type="entry name" value="CAT-like_dom_sf"/>
</dbReference>
<dbReference type="PANTHER" id="PTHR42034">
    <property type="entry name" value="CHROMOSOME 7, WHOLE GENOME SHOTGUN SEQUENCE-RELATED"/>
    <property type="match status" value="1"/>
</dbReference>
<protein>
    <submittedName>
        <fullName evidence="3">Uncharacterized protein</fullName>
    </submittedName>
</protein>
<dbReference type="GO" id="GO:0016407">
    <property type="term" value="F:acetyltransferase activity"/>
    <property type="evidence" value="ECO:0007669"/>
    <property type="project" value="InterPro"/>
</dbReference>
<dbReference type="Pfam" id="PF07428">
    <property type="entry name" value="Tri3"/>
    <property type="match status" value="1"/>
</dbReference>
<keyword evidence="4" id="KW-1185">Reference proteome</keyword>
<dbReference type="PANTHER" id="PTHR42034:SF1">
    <property type="entry name" value="CONDENSATION DOMAIN-CONTAINING PROTEIN"/>
    <property type="match status" value="1"/>
</dbReference>
<sequence length="488" mass="53873">MVDPSRSVYDWAPSPDDSSYYTRRGWAFETIEDVFNRQKHGEHTMFLGADISAAHPFVTKSLFEHARNAWVSLRYTVPTLAAHTEQDAEGNTLLTYRTASSAADARAWANRTVLFHEEYKNLDDLRYELGEKFLPDANGDQTFLHLIVRSDTSFGVLLHTAHITFDGVSAKIITTRFLKKLALLFDTGSPADLNLKWGDEYANLTPAAGRVLGPNEVTEGAEYGETINSVMMGFVTAMARGHGFKDRGSTGPGPTRRLGLSLSVDETAKFVQFAKSNGFTVNQVVHAALMMVCVLDNPPTADTPNDAAVVSLSLVNPRSRLQPAYSGRDGYSGLSLCGSAIAVPLSILRTPNKSEKDQLIEMAHAVKVEYLKQKAYPSLLAITQQQTEMMLLGLASADSPPWMGPAYVGDGRGEDYLDRTYPGGDGNTVLTLDEFLLSLNKTDPGGAFRAFSWRDRLVLSTDYNERTVDREVVQNWMDKWAELLRVVP</sequence>
<dbReference type="Proteomes" id="UP001218188">
    <property type="component" value="Unassembled WGS sequence"/>
</dbReference>
<organism evidence="3 4">
    <name type="scientific">Mycena alexandri</name>
    <dbReference type="NCBI Taxonomy" id="1745969"/>
    <lineage>
        <taxon>Eukaryota</taxon>
        <taxon>Fungi</taxon>
        <taxon>Dikarya</taxon>
        <taxon>Basidiomycota</taxon>
        <taxon>Agaricomycotina</taxon>
        <taxon>Agaricomycetes</taxon>
        <taxon>Agaricomycetidae</taxon>
        <taxon>Agaricales</taxon>
        <taxon>Marasmiineae</taxon>
        <taxon>Mycenaceae</taxon>
        <taxon>Mycena</taxon>
    </lineage>
</organism>
<keyword evidence="2" id="KW-0808">Transferase</keyword>
<dbReference type="InterPro" id="IPR009992">
    <property type="entry name" value="Tri3/Sat12/Sat16/Mac1"/>
</dbReference>
<name>A0AAD6SIJ6_9AGAR</name>
<evidence type="ECO:0000313" key="4">
    <source>
        <dbReference type="Proteomes" id="UP001218188"/>
    </source>
</evidence>